<organism evidence="1 2">
    <name type="scientific">Archangium gephyra</name>
    <dbReference type="NCBI Taxonomy" id="48"/>
    <lineage>
        <taxon>Bacteria</taxon>
        <taxon>Pseudomonadati</taxon>
        <taxon>Myxococcota</taxon>
        <taxon>Myxococcia</taxon>
        <taxon>Myxococcales</taxon>
        <taxon>Cystobacterineae</taxon>
        <taxon>Archangiaceae</taxon>
        <taxon>Archangium</taxon>
    </lineage>
</organism>
<proteinExistence type="predicted"/>
<protein>
    <recommendedName>
        <fullName evidence="3">TfoX N-terminal domain-containing protein</fullName>
    </recommendedName>
</protein>
<evidence type="ECO:0000313" key="1">
    <source>
        <dbReference type="EMBL" id="PZR13254.1"/>
    </source>
</evidence>
<dbReference type="EMBL" id="QFQP01000010">
    <property type="protein sequence ID" value="PZR13254.1"/>
    <property type="molecule type" value="Genomic_DNA"/>
</dbReference>
<evidence type="ECO:0000313" key="2">
    <source>
        <dbReference type="Proteomes" id="UP000249061"/>
    </source>
</evidence>
<name>A0A2W5VBE7_9BACT</name>
<evidence type="ECO:0008006" key="3">
    <source>
        <dbReference type="Google" id="ProtNLM"/>
    </source>
</evidence>
<reference evidence="1 2" key="1">
    <citation type="submission" date="2017-08" db="EMBL/GenBank/DDBJ databases">
        <title>Infants hospitalized years apart are colonized by the same room-sourced microbial strains.</title>
        <authorList>
            <person name="Brooks B."/>
            <person name="Olm M.R."/>
            <person name="Firek B.A."/>
            <person name="Baker R."/>
            <person name="Thomas B.C."/>
            <person name="Morowitz M.J."/>
            <person name="Banfield J.F."/>
        </authorList>
    </citation>
    <scope>NUCLEOTIDE SEQUENCE [LARGE SCALE GENOMIC DNA]</scope>
    <source>
        <strain evidence="1">S2_003_000_R2_14</strain>
    </source>
</reference>
<comment type="caution">
    <text evidence="1">The sequence shown here is derived from an EMBL/GenBank/DDBJ whole genome shotgun (WGS) entry which is preliminary data.</text>
</comment>
<dbReference type="AlphaFoldDB" id="A0A2W5VBE7"/>
<dbReference type="Proteomes" id="UP000249061">
    <property type="component" value="Unassembled WGS sequence"/>
</dbReference>
<sequence>MNADPFAPVLDELSAEAGVTAGPGWGRGNLVLKLRGKMFLLRVGADLVAKLPAPRVAELVARNVGTRFDPRRNGQLMKEWLVVSAGAADWLALGREALTFARGGVSRRRATAPRRSSP</sequence>
<gene>
    <name evidence="1" type="ORF">DI536_13285</name>
</gene>
<accession>A0A2W5VBE7</accession>